<dbReference type="Proteomes" id="UP001479436">
    <property type="component" value="Unassembled WGS sequence"/>
</dbReference>
<dbReference type="InterPro" id="IPR005946">
    <property type="entry name" value="Rib-P_diPkinase"/>
</dbReference>
<evidence type="ECO:0000259" key="9">
    <source>
        <dbReference type="Pfam" id="PF13793"/>
    </source>
</evidence>
<evidence type="ECO:0000256" key="3">
    <source>
        <dbReference type="ARBA" id="ARBA00013247"/>
    </source>
</evidence>
<dbReference type="SUPFAM" id="SSF53271">
    <property type="entry name" value="PRTase-like"/>
    <property type="match status" value="1"/>
</dbReference>
<dbReference type="GO" id="GO:0004749">
    <property type="term" value="F:ribose phosphate diphosphokinase activity"/>
    <property type="evidence" value="ECO:0007669"/>
    <property type="project" value="UniProtKB-EC"/>
</dbReference>
<keyword evidence="7" id="KW-0418">Kinase</keyword>
<accession>A0ABR2WCR2</accession>
<evidence type="ECO:0000256" key="4">
    <source>
        <dbReference type="ARBA" id="ARBA00022679"/>
    </source>
</evidence>
<keyword evidence="4 10" id="KW-0808">Transferase</keyword>
<dbReference type="PANTHER" id="PTHR10210">
    <property type="entry name" value="RIBOSE-PHOSPHATE DIPHOSPHOKINASE FAMILY MEMBER"/>
    <property type="match status" value="1"/>
</dbReference>
<keyword evidence="8" id="KW-0067">ATP-binding</keyword>
<feature type="domain" description="Ribose-phosphate pyrophosphokinase N-terminal" evidence="9">
    <location>
        <begin position="21"/>
        <end position="114"/>
    </location>
</feature>
<dbReference type="PANTHER" id="PTHR10210:SF32">
    <property type="entry name" value="RIBOSE-PHOSPHATE PYROPHOSPHOKINASE 2"/>
    <property type="match status" value="1"/>
</dbReference>
<dbReference type="InterPro" id="IPR029057">
    <property type="entry name" value="PRTase-like"/>
</dbReference>
<evidence type="ECO:0000256" key="2">
    <source>
        <dbReference type="ARBA" id="ARBA00006478"/>
    </source>
</evidence>
<sequence>MDKETITSSPSPTTDTMRNLLVFSGTSHPDFTDAICARLGVEVAPANLGKFSNAETNVEIKKSVRDQHVYIVQSGSGKVNDNFMELLIMISACKTASAKKVTVVLPYFPYSRQPDIPYAKSGIPFRKSAYVGLRDSPNLSNIVLSPAVDPTNRDVDCDVPFESLLPSVAPMSSIASILKGDVMSNISDISSPKIAPRSTINNNQDKRTIHDPIDNRWVKPDGSYKHWLVKRYFVALVC</sequence>
<evidence type="ECO:0000256" key="7">
    <source>
        <dbReference type="ARBA" id="ARBA00022777"/>
    </source>
</evidence>
<dbReference type="EC" id="2.7.6.1" evidence="3"/>
<name>A0ABR2WCR2_9FUNG</name>
<evidence type="ECO:0000256" key="6">
    <source>
        <dbReference type="ARBA" id="ARBA00022741"/>
    </source>
</evidence>
<evidence type="ECO:0000256" key="1">
    <source>
        <dbReference type="ARBA" id="ARBA00004996"/>
    </source>
</evidence>
<dbReference type="InterPro" id="IPR029099">
    <property type="entry name" value="Pribosyltran_N"/>
</dbReference>
<evidence type="ECO:0000313" key="10">
    <source>
        <dbReference type="EMBL" id="KAK9753442.1"/>
    </source>
</evidence>
<evidence type="ECO:0000256" key="5">
    <source>
        <dbReference type="ARBA" id="ARBA00022727"/>
    </source>
</evidence>
<comment type="pathway">
    <text evidence="1">Metabolic intermediate biosynthesis; 5-phospho-alpha-D-ribose 1-diphosphate biosynthesis; 5-phospho-alpha-D-ribose 1-diphosphate from D-ribose 5-phosphate (route I): step 1/1.</text>
</comment>
<dbReference type="EMBL" id="JASJQH010004740">
    <property type="protein sequence ID" value="KAK9753442.1"/>
    <property type="molecule type" value="Genomic_DNA"/>
</dbReference>
<dbReference type="Pfam" id="PF13793">
    <property type="entry name" value="Pribosyltran_N"/>
    <property type="match status" value="1"/>
</dbReference>
<proteinExistence type="inferred from homology"/>
<protein>
    <recommendedName>
        <fullName evidence="3">ribose-phosphate diphosphokinase</fullName>
        <ecNumber evidence="3">2.7.6.1</ecNumber>
    </recommendedName>
</protein>
<comment type="similarity">
    <text evidence="2">Belongs to the ribose-phosphate pyrophosphokinase family.</text>
</comment>
<dbReference type="SMART" id="SM01400">
    <property type="entry name" value="Pribosyltran_N"/>
    <property type="match status" value="1"/>
</dbReference>
<comment type="caution">
    <text evidence="10">The sequence shown here is derived from an EMBL/GenBank/DDBJ whole genome shotgun (WGS) entry which is preliminary data.</text>
</comment>
<organism evidence="10 11">
    <name type="scientific">Basidiobolus ranarum</name>
    <dbReference type="NCBI Taxonomy" id="34480"/>
    <lineage>
        <taxon>Eukaryota</taxon>
        <taxon>Fungi</taxon>
        <taxon>Fungi incertae sedis</taxon>
        <taxon>Zoopagomycota</taxon>
        <taxon>Entomophthoromycotina</taxon>
        <taxon>Basidiobolomycetes</taxon>
        <taxon>Basidiobolales</taxon>
        <taxon>Basidiobolaceae</taxon>
        <taxon>Basidiobolus</taxon>
    </lineage>
</organism>
<keyword evidence="5" id="KW-0545">Nucleotide biosynthesis</keyword>
<keyword evidence="6" id="KW-0547">Nucleotide-binding</keyword>
<gene>
    <name evidence="10" type="primary">PRS5_2</name>
    <name evidence="10" type="ORF">K7432_017955</name>
</gene>
<dbReference type="Gene3D" id="3.40.50.2020">
    <property type="match status" value="1"/>
</dbReference>
<reference evidence="10 11" key="1">
    <citation type="submission" date="2023-04" db="EMBL/GenBank/DDBJ databases">
        <title>Genome of Basidiobolus ranarum AG-B5.</title>
        <authorList>
            <person name="Stajich J.E."/>
            <person name="Carter-House D."/>
            <person name="Gryganskyi A."/>
        </authorList>
    </citation>
    <scope>NUCLEOTIDE SEQUENCE [LARGE SCALE GENOMIC DNA]</scope>
    <source>
        <strain evidence="10 11">AG-B5</strain>
    </source>
</reference>
<keyword evidence="11" id="KW-1185">Reference proteome</keyword>
<evidence type="ECO:0000313" key="11">
    <source>
        <dbReference type="Proteomes" id="UP001479436"/>
    </source>
</evidence>
<evidence type="ECO:0000256" key="8">
    <source>
        <dbReference type="ARBA" id="ARBA00022840"/>
    </source>
</evidence>